<protein>
    <recommendedName>
        <fullName evidence="1">PPIase cyclophilin-type domain-containing protein</fullName>
    </recommendedName>
</protein>
<dbReference type="Pfam" id="PF00160">
    <property type="entry name" value="Pro_isomerase"/>
    <property type="match status" value="1"/>
</dbReference>
<evidence type="ECO:0000259" key="1">
    <source>
        <dbReference type="PROSITE" id="PS50072"/>
    </source>
</evidence>
<dbReference type="PANTHER" id="PTHR47511">
    <property type="entry name" value="PEPTIDYL-PROLYL CIS-TRANS ISOMERASE CYP23"/>
    <property type="match status" value="1"/>
</dbReference>
<dbReference type="InterPro" id="IPR029000">
    <property type="entry name" value="Cyclophilin-like_dom_sf"/>
</dbReference>
<dbReference type="Proteomes" id="UP001605036">
    <property type="component" value="Unassembled WGS sequence"/>
</dbReference>
<dbReference type="PROSITE" id="PS50072">
    <property type="entry name" value="CSA_PPIASE_2"/>
    <property type="match status" value="1"/>
</dbReference>
<feature type="domain" description="PPIase cyclophilin-type" evidence="1">
    <location>
        <begin position="1"/>
        <end position="117"/>
    </location>
</feature>
<comment type="caution">
    <text evidence="2">The sequence shown here is derived from an EMBL/GenBank/DDBJ whole genome shotgun (WGS) entry which is preliminary data.</text>
</comment>
<dbReference type="PANTHER" id="PTHR47511:SF1">
    <property type="entry name" value="PEPTIDYL-PROLYL CIS-TRANS ISOMERASE CYP23"/>
    <property type="match status" value="1"/>
</dbReference>
<keyword evidence="3" id="KW-1185">Reference proteome</keyword>
<organism evidence="2 3">
    <name type="scientific">Riccia fluitans</name>
    <dbReference type="NCBI Taxonomy" id="41844"/>
    <lineage>
        <taxon>Eukaryota</taxon>
        <taxon>Viridiplantae</taxon>
        <taxon>Streptophyta</taxon>
        <taxon>Embryophyta</taxon>
        <taxon>Marchantiophyta</taxon>
        <taxon>Marchantiopsida</taxon>
        <taxon>Marchantiidae</taxon>
        <taxon>Marchantiales</taxon>
        <taxon>Ricciaceae</taxon>
        <taxon>Riccia</taxon>
    </lineage>
</organism>
<proteinExistence type="predicted"/>
<gene>
    <name evidence="2" type="ORF">R1flu_008426</name>
</gene>
<dbReference type="InterPro" id="IPR044233">
    <property type="entry name" value="CYP23-like"/>
</dbReference>
<reference evidence="2 3" key="1">
    <citation type="submission" date="2024-09" db="EMBL/GenBank/DDBJ databases">
        <title>Chromosome-scale assembly of Riccia fluitans.</title>
        <authorList>
            <person name="Paukszto L."/>
            <person name="Sawicki J."/>
            <person name="Karawczyk K."/>
            <person name="Piernik-Szablinska J."/>
            <person name="Szczecinska M."/>
            <person name="Mazdziarz M."/>
        </authorList>
    </citation>
    <scope>NUCLEOTIDE SEQUENCE [LARGE SCALE GENOMIC DNA]</scope>
    <source>
        <strain evidence="2">Rf_01</strain>
        <tissue evidence="2">Aerial parts of the thallus</tissue>
    </source>
</reference>
<dbReference type="InterPro" id="IPR002130">
    <property type="entry name" value="Cyclophilin-type_PPIase_dom"/>
</dbReference>
<accession>A0ABD1YBZ9</accession>
<dbReference type="EMBL" id="JBHFFA010000005">
    <property type="protein sequence ID" value="KAL2624181.1"/>
    <property type="molecule type" value="Genomic_DNA"/>
</dbReference>
<sequence>MFETLDSLVINGRNKTVGKNLNSKREWSNSNTVFTVFKHSILSWLARPLLRYDDPDSAGSSFSMLLGNAPHLDGQYAVFGKVTKGYDTHAKLEELPTRKEGIFVMPLERISILSSYYYADKIGGSTCEDELVVLRRRYAQATNLIDKQRKRFLPG</sequence>
<evidence type="ECO:0000313" key="2">
    <source>
        <dbReference type="EMBL" id="KAL2624181.1"/>
    </source>
</evidence>
<dbReference type="Gene3D" id="2.40.100.10">
    <property type="entry name" value="Cyclophilin-like"/>
    <property type="match status" value="1"/>
</dbReference>
<name>A0ABD1YBZ9_9MARC</name>
<dbReference type="SUPFAM" id="SSF50891">
    <property type="entry name" value="Cyclophilin-like"/>
    <property type="match status" value="1"/>
</dbReference>
<evidence type="ECO:0000313" key="3">
    <source>
        <dbReference type="Proteomes" id="UP001605036"/>
    </source>
</evidence>
<dbReference type="AlphaFoldDB" id="A0ABD1YBZ9"/>